<evidence type="ECO:0000256" key="1">
    <source>
        <dbReference type="SAM" id="Phobius"/>
    </source>
</evidence>
<dbReference type="AlphaFoldDB" id="A0A2M7IK60"/>
<organism evidence="2 3">
    <name type="scientific">Candidatus Nealsonbacteria bacterium CG_4_8_14_3_um_filter_40_11</name>
    <dbReference type="NCBI Taxonomy" id="1974690"/>
    <lineage>
        <taxon>Bacteria</taxon>
        <taxon>Candidatus Nealsoniibacteriota</taxon>
    </lineage>
</organism>
<dbReference type="EMBL" id="PFHH01000025">
    <property type="protein sequence ID" value="PIW90238.1"/>
    <property type="molecule type" value="Genomic_DNA"/>
</dbReference>
<protein>
    <submittedName>
        <fullName evidence="2">Uncharacterized protein</fullName>
    </submittedName>
</protein>
<reference evidence="3" key="1">
    <citation type="submission" date="2017-09" db="EMBL/GenBank/DDBJ databases">
        <title>Depth-based differentiation of microbial function through sediment-hosted aquifers and enrichment of novel symbionts in the deep terrestrial subsurface.</title>
        <authorList>
            <person name="Probst A.J."/>
            <person name="Ladd B."/>
            <person name="Jarett J.K."/>
            <person name="Geller-Mcgrath D.E."/>
            <person name="Sieber C.M.K."/>
            <person name="Emerson J.B."/>
            <person name="Anantharaman K."/>
            <person name="Thomas B.C."/>
            <person name="Malmstrom R."/>
            <person name="Stieglmeier M."/>
            <person name="Klingl A."/>
            <person name="Woyke T."/>
            <person name="Ryan C.M."/>
            <person name="Banfield J.F."/>
        </authorList>
    </citation>
    <scope>NUCLEOTIDE SEQUENCE [LARGE SCALE GENOMIC DNA]</scope>
</reference>
<keyword evidence="1" id="KW-1133">Transmembrane helix</keyword>
<comment type="caution">
    <text evidence="2">The sequence shown here is derived from an EMBL/GenBank/DDBJ whole genome shotgun (WGS) entry which is preliminary data.</text>
</comment>
<keyword evidence="1" id="KW-0472">Membrane</keyword>
<evidence type="ECO:0000313" key="2">
    <source>
        <dbReference type="EMBL" id="PIW90238.1"/>
    </source>
</evidence>
<sequence>MPYLVKLVLVEIGAKLLLGLPVLRPLAAILQLFQMWGLKIIMLLSAMMTMLVQLQLQEHLPSRQLSQLLLLPTLLAPLVLPLLQPG</sequence>
<accession>A0A2M7IK60</accession>
<name>A0A2M7IK60_9BACT</name>
<gene>
    <name evidence="2" type="ORF">COZ92_01260</name>
</gene>
<proteinExistence type="predicted"/>
<evidence type="ECO:0000313" key="3">
    <source>
        <dbReference type="Proteomes" id="UP000229238"/>
    </source>
</evidence>
<dbReference type="Proteomes" id="UP000229238">
    <property type="component" value="Unassembled WGS sequence"/>
</dbReference>
<feature type="transmembrane region" description="Helical" evidence="1">
    <location>
        <begin position="36"/>
        <end position="56"/>
    </location>
</feature>
<keyword evidence="1" id="KW-0812">Transmembrane</keyword>